<dbReference type="Proteomes" id="UP001489719">
    <property type="component" value="Unassembled WGS sequence"/>
</dbReference>
<name>A0ACC3TK42_9ASCO</name>
<accession>A0ACC3TK42</accession>
<organism evidence="1 2">
    <name type="scientific">Lipomyces orientalis</name>
    <dbReference type="NCBI Taxonomy" id="1233043"/>
    <lineage>
        <taxon>Eukaryota</taxon>
        <taxon>Fungi</taxon>
        <taxon>Dikarya</taxon>
        <taxon>Ascomycota</taxon>
        <taxon>Saccharomycotina</taxon>
        <taxon>Lipomycetes</taxon>
        <taxon>Lipomycetales</taxon>
        <taxon>Lipomycetaceae</taxon>
        <taxon>Lipomyces</taxon>
    </lineage>
</organism>
<evidence type="ECO:0000313" key="2">
    <source>
        <dbReference type="Proteomes" id="UP001489719"/>
    </source>
</evidence>
<gene>
    <name evidence="1" type="ORF">V1517DRAFT_262699</name>
</gene>
<comment type="caution">
    <text evidence="1">The sequence shown here is derived from an EMBL/GenBank/DDBJ whole genome shotgun (WGS) entry which is preliminary data.</text>
</comment>
<keyword evidence="2" id="KW-1185">Reference proteome</keyword>
<protein>
    <submittedName>
        <fullName evidence="1">Major facilitator superfamily domain-containing protein</fullName>
    </submittedName>
</protein>
<sequence length="527" mass="58270">MASIDEKPNAVYEQNGPQPTVKHADRALELIGSERVVLTDEDSKRIRRKTDKVILVILVWVYFLQILDKSVLGYGATYGLQTDTGLVGNEYSLVGSIAPIAQLAWQPFSSFLIVKVPHRILMPTLCLGWGIAQTLLAACHNFRSLMAARFFLGLFEAGCLPLFSIITSQWYRRAEQPLRIAAWYGTNGVATIVASALSYGLAHIKSEVLAPWQIIFLFVGLVTIVSAPIVYWRLDNDIPSARFLTEHEKPQAIERLRANQTGTGNRDFKIKHVVEAALEPKTYLWIGMSMLLNVGASVTNTFGPLILNGLGFDKYTTSLLNMPFGAIQILVILLASYLAQKAHIKGAILAGFMLPVVAGLAILYALPRTHSVQGALIAGYYLLAFLFGGNPLIVTWIVGNTAGTTKKSAIMSLYNAASSAGNIVGPLLFNKKDAPAYHPGLRGCLGIFVALVAVVLIQWANLFFLNKMQERRRVRNGKKAKMVDHSMQDHYHSIDEENAEEQAQNRLGENAFLDLTDRENDEFVYIY</sequence>
<dbReference type="EMBL" id="MU970103">
    <property type="protein sequence ID" value="KAK9321251.1"/>
    <property type="molecule type" value="Genomic_DNA"/>
</dbReference>
<reference evidence="2" key="1">
    <citation type="journal article" date="2024" name="Front. Bioeng. Biotechnol.">
        <title>Genome-scale model development and genomic sequencing of the oleaginous clade Lipomyces.</title>
        <authorList>
            <person name="Czajka J.J."/>
            <person name="Han Y."/>
            <person name="Kim J."/>
            <person name="Mondo S.J."/>
            <person name="Hofstad B.A."/>
            <person name="Robles A."/>
            <person name="Haridas S."/>
            <person name="Riley R."/>
            <person name="LaButti K."/>
            <person name="Pangilinan J."/>
            <person name="Andreopoulos W."/>
            <person name="Lipzen A."/>
            <person name="Yan J."/>
            <person name="Wang M."/>
            <person name="Ng V."/>
            <person name="Grigoriev I.V."/>
            <person name="Spatafora J.W."/>
            <person name="Magnuson J.K."/>
            <person name="Baker S.E."/>
            <person name="Pomraning K.R."/>
        </authorList>
    </citation>
    <scope>NUCLEOTIDE SEQUENCE [LARGE SCALE GENOMIC DNA]</scope>
    <source>
        <strain evidence="2">CBS 10300</strain>
    </source>
</reference>
<proteinExistence type="predicted"/>
<evidence type="ECO:0000313" key="1">
    <source>
        <dbReference type="EMBL" id="KAK9321251.1"/>
    </source>
</evidence>